<dbReference type="Pfam" id="PF25976">
    <property type="entry name" value="LpqB_N"/>
    <property type="match status" value="1"/>
</dbReference>
<feature type="signal peptide" evidence="2">
    <location>
        <begin position="1"/>
        <end position="20"/>
    </location>
</feature>
<proteinExistence type="predicted"/>
<dbReference type="InterPro" id="IPR018910">
    <property type="entry name" value="LpqB_C"/>
</dbReference>
<accession>A0ABW7Q7E0</accession>
<dbReference type="SUPFAM" id="SSF82171">
    <property type="entry name" value="DPP6 N-terminal domain-like"/>
    <property type="match status" value="1"/>
</dbReference>
<feature type="domain" description="GerMN" evidence="3">
    <location>
        <begin position="204"/>
        <end position="294"/>
    </location>
</feature>
<sequence>MRRLRSGLAAVVAAVTLALAGCAGLPTSGSVQPGLPADADAGSPDFALLPDSPQPGASPQEIVDGFVRAGTGPGPDGSWAVAKEYLTPAEARRWDPTANVTIDEPGLRGFSSSAEDQVSVTTTPVATIDEIGAYSPSVEGPTTLPFQLAKQSDGEWRISKAPDGLLLDTSQFSNVFHRYALMYFDPTWQFLVPDVRWFPATNAPTYIADALVNGPPAPWLAASVATAFPEDVSASPSVPVDSGVAQVELSTAAIQLGTDTLSRMQAQLAESLQTASGVSDVQMAAGTTPLEVEPAPVRSTRVSNQAAVLTQDGFGFLTGNQLQPIPGLTPAMTQVDPVSIQLSPDRDFAAARLDGGAVARVSADDGLVVYDQRPGLIDPTVDPSGYTWSVPGDAPSQLTAFAPGHDPIHIAEAWPEATQVSAMSLSRDGTRLAAVVTSGGRPSVWVSGVVRDTKGVPSALGEPLLLQLLSGSGIAVSWLDDSTIAVLASAGDDAEVVDLTVGGPSATTPAPAGAAQLAGINNGNMRVKGVSGELYSKRGSTWPQTAVGIFVLATQQGSPR</sequence>
<evidence type="ECO:0000256" key="1">
    <source>
        <dbReference type="SAM" id="MobiDB-lite"/>
    </source>
</evidence>
<evidence type="ECO:0000256" key="2">
    <source>
        <dbReference type="SAM" id="SignalP"/>
    </source>
</evidence>
<keyword evidence="5" id="KW-1185">Reference proteome</keyword>
<dbReference type="PROSITE" id="PS51257">
    <property type="entry name" value="PROKAR_LIPOPROTEIN"/>
    <property type="match status" value="1"/>
</dbReference>
<dbReference type="InterPro" id="IPR059026">
    <property type="entry name" value="LpqB_N"/>
</dbReference>
<protein>
    <submittedName>
        <fullName evidence="4">LpqB family beta-propeller domain-containing protein</fullName>
    </submittedName>
</protein>
<feature type="chain" id="PRO_5047031686" evidence="2">
    <location>
        <begin position="21"/>
        <end position="560"/>
    </location>
</feature>
<dbReference type="SMART" id="SM00909">
    <property type="entry name" value="Germane"/>
    <property type="match status" value="1"/>
</dbReference>
<dbReference type="InterPro" id="IPR019606">
    <property type="entry name" value="GerMN"/>
</dbReference>
<gene>
    <name evidence="4" type="ORF">ACH3VR_10475</name>
</gene>
<feature type="region of interest" description="Disordered" evidence="1">
    <location>
        <begin position="33"/>
        <end position="57"/>
    </location>
</feature>
<dbReference type="RefSeq" id="WP_396640731.1">
    <property type="nucleotide sequence ID" value="NZ_JBIQWL010000003.1"/>
</dbReference>
<evidence type="ECO:0000259" key="3">
    <source>
        <dbReference type="SMART" id="SM00909"/>
    </source>
</evidence>
<reference evidence="4 5" key="1">
    <citation type="submission" date="2024-09" db="EMBL/GenBank/DDBJ databases">
        <authorList>
            <person name="Pan X."/>
        </authorList>
    </citation>
    <scope>NUCLEOTIDE SEQUENCE [LARGE SCALE GENOMIC DNA]</scope>
    <source>
        <strain evidence="4 5">B2969</strain>
    </source>
</reference>
<name>A0ABW7Q7E0_9MICO</name>
<keyword evidence="2" id="KW-0732">Signal</keyword>
<dbReference type="EMBL" id="JBIQWL010000003">
    <property type="protein sequence ID" value="MFH8250779.1"/>
    <property type="molecule type" value="Genomic_DNA"/>
</dbReference>
<dbReference type="Proteomes" id="UP001610861">
    <property type="component" value="Unassembled WGS sequence"/>
</dbReference>
<organism evidence="4 5">
    <name type="scientific">Microbacterium alkaliflavum</name>
    <dbReference type="NCBI Taxonomy" id="3248839"/>
    <lineage>
        <taxon>Bacteria</taxon>
        <taxon>Bacillati</taxon>
        <taxon>Actinomycetota</taxon>
        <taxon>Actinomycetes</taxon>
        <taxon>Micrococcales</taxon>
        <taxon>Microbacteriaceae</taxon>
        <taxon>Microbacterium</taxon>
    </lineage>
</organism>
<comment type="caution">
    <text evidence="4">The sequence shown here is derived from an EMBL/GenBank/DDBJ whole genome shotgun (WGS) entry which is preliminary data.</text>
</comment>
<evidence type="ECO:0000313" key="5">
    <source>
        <dbReference type="Proteomes" id="UP001610861"/>
    </source>
</evidence>
<dbReference type="Pfam" id="PF10646">
    <property type="entry name" value="Germane"/>
    <property type="match status" value="1"/>
</dbReference>
<evidence type="ECO:0000313" key="4">
    <source>
        <dbReference type="EMBL" id="MFH8250779.1"/>
    </source>
</evidence>
<dbReference type="Pfam" id="PF10647">
    <property type="entry name" value="Gmad1"/>
    <property type="match status" value="1"/>
</dbReference>